<dbReference type="AlphaFoldDB" id="A0A1X0BRN6"/>
<dbReference type="InterPro" id="IPR016181">
    <property type="entry name" value="Acyl_CoA_acyltransferase"/>
</dbReference>
<gene>
    <name evidence="1" type="ORF">MCEL_08380</name>
</gene>
<keyword evidence="1" id="KW-0808">Transferase</keyword>
<evidence type="ECO:0000313" key="2">
    <source>
        <dbReference type="Proteomes" id="UP000466431"/>
    </source>
</evidence>
<dbReference type="Gene3D" id="3.40.630.30">
    <property type="match status" value="1"/>
</dbReference>
<sequence length="276" mass="29362">MEVRFHDSAAEFVAIAEPVYRRDPIANTIELTVLPAALPDDALLLSLWKDSDIAGVALQTPPYPLTCNGIPLEHIDVVAREVADRRPGLTGVRGTRDAATAFADAWREGTGRSGAVALEERLYRLGALQPPAGVAGSSRRADDRDRAVLSDWVELFIEEAFGHPDTAGGEFVDAATARGDRFVLWDVDGTPVSMALLRSAAAGVSRIGPVFTPANRRANGYGSAVTAAAAQAALDRGDAGVVLFTDLANPTSNAIYQKIGFDAVSDFVRIDFRTVD</sequence>
<dbReference type="OrthoDB" id="3174529at2"/>
<organism evidence="1 2">
    <name type="scientific">Mycolicibacterium celeriflavum</name>
    <name type="common">Mycobacterium celeriflavum</name>
    <dbReference type="NCBI Taxonomy" id="1249101"/>
    <lineage>
        <taxon>Bacteria</taxon>
        <taxon>Bacillati</taxon>
        <taxon>Actinomycetota</taxon>
        <taxon>Actinomycetes</taxon>
        <taxon>Mycobacteriales</taxon>
        <taxon>Mycobacteriaceae</taxon>
        <taxon>Mycolicibacterium</taxon>
    </lineage>
</organism>
<dbReference type="InterPro" id="IPR000182">
    <property type="entry name" value="GNAT_dom"/>
</dbReference>
<proteinExistence type="predicted"/>
<dbReference type="Pfam" id="PF00583">
    <property type="entry name" value="Acetyltransf_1"/>
    <property type="match status" value="1"/>
</dbReference>
<reference evidence="1 2" key="1">
    <citation type="journal article" date="2019" name="Emerg. Microbes Infect.">
        <title>Comprehensive subspecies identification of 175 nontuberculous mycobacteria species based on 7547 genomic profiles.</title>
        <authorList>
            <person name="Matsumoto Y."/>
            <person name="Kinjo T."/>
            <person name="Motooka D."/>
            <person name="Nabeya D."/>
            <person name="Jung N."/>
            <person name="Uechi K."/>
            <person name="Horii T."/>
            <person name="Iida T."/>
            <person name="Fujita J."/>
            <person name="Nakamura S."/>
        </authorList>
    </citation>
    <scope>NUCLEOTIDE SEQUENCE [LARGE SCALE GENOMIC DNA]</scope>
    <source>
        <strain evidence="1 2">JCM 18439</strain>
    </source>
</reference>
<accession>A0A1X0BRN6</accession>
<keyword evidence="2" id="KW-1185">Reference proteome</keyword>
<dbReference type="EMBL" id="AP022591">
    <property type="protein sequence ID" value="BBY42543.1"/>
    <property type="molecule type" value="Genomic_DNA"/>
</dbReference>
<dbReference type="Proteomes" id="UP000466431">
    <property type="component" value="Chromosome"/>
</dbReference>
<dbReference type="RefSeq" id="WP_083004182.1">
    <property type="nucleotide sequence ID" value="NZ_AP022591.1"/>
</dbReference>
<dbReference type="PROSITE" id="PS51186">
    <property type="entry name" value="GNAT"/>
    <property type="match status" value="1"/>
</dbReference>
<dbReference type="GO" id="GO:0016747">
    <property type="term" value="F:acyltransferase activity, transferring groups other than amino-acyl groups"/>
    <property type="evidence" value="ECO:0007669"/>
    <property type="project" value="InterPro"/>
</dbReference>
<protein>
    <submittedName>
        <fullName evidence="1">N-acetyltransferase</fullName>
    </submittedName>
</protein>
<dbReference type="KEGG" id="mcee:MCEL_08380"/>
<dbReference type="STRING" id="1249101.BST21_15460"/>
<evidence type="ECO:0000313" key="1">
    <source>
        <dbReference type="EMBL" id="BBY42543.1"/>
    </source>
</evidence>
<dbReference type="SUPFAM" id="SSF55729">
    <property type="entry name" value="Acyl-CoA N-acyltransferases (Nat)"/>
    <property type="match status" value="1"/>
</dbReference>
<name>A0A1X0BRN6_MYCCF</name>